<dbReference type="Gene3D" id="3.10.180.10">
    <property type="entry name" value="2,3-Dihydroxybiphenyl 1,2-Dioxygenase, domain 1"/>
    <property type="match status" value="1"/>
</dbReference>
<protein>
    <submittedName>
        <fullName evidence="2">VOC family protein</fullName>
    </submittedName>
</protein>
<dbReference type="EMBL" id="CP129013">
    <property type="protein sequence ID" value="WLR42082.1"/>
    <property type="molecule type" value="Genomic_DNA"/>
</dbReference>
<dbReference type="InterPro" id="IPR029068">
    <property type="entry name" value="Glyas_Bleomycin-R_OHBP_Dase"/>
</dbReference>
<dbReference type="PROSITE" id="PS51819">
    <property type="entry name" value="VOC"/>
    <property type="match status" value="1"/>
</dbReference>
<dbReference type="InterPro" id="IPR037523">
    <property type="entry name" value="VOC_core"/>
</dbReference>
<gene>
    <name evidence="2" type="ORF">LC087_15110</name>
</gene>
<organism evidence="2 3">
    <name type="scientific">Bacillus carboniphilus</name>
    <dbReference type="NCBI Taxonomy" id="86663"/>
    <lineage>
        <taxon>Bacteria</taxon>
        <taxon>Bacillati</taxon>
        <taxon>Bacillota</taxon>
        <taxon>Bacilli</taxon>
        <taxon>Bacillales</taxon>
        <taxon>Bacillaceae</taxon>
        <taxon>Bacillus</taxon>
    </lineage>
</organism>
<dbReference type="CDD" id="cd06587">
    <property type="entry name" value="VOC"/>
    <property type="match status" value="1"/>
</dbReference>
<dbReference type="Proteomes" id="UP001197974">
    <property type="component" value="Chromosome"/>
</dbReference>
<evidence type="ECO:0000313" key="3">
    <source>
        <dbReference type="Proteomes" id="UP001197974"/>
    </source>
</evidence>
<keyword evidence="3" id="KW-1185">Reference proteome</keyword>
<accession>A0ABY9JRP3</accession>
<dbReference type="Pfam" id="PF00903">
    <property type="entry name" value="Glyoxalase"/>
    <property type="match status" value="1"/>
</dbReference>
<proteinExistence type="predicted"/>
<evidence type="ECO:0000259" key="1">
    <source>
        <dbReference type="PROSITE" id="PS51819"/>
    </source>
</evidence>
<name>A0ABY9JRP3_9BACI</name>
<reference evidence="2 3" key="1">
    <citation type="submission" date="2023-06" db="EMBL/GenBank/DDBJ databases">
        <title>Five Gram-positive bacteria isolated from mangrove sediments in Shenzhen, Guangdong, China.</title>
        <authorList>
            <person name="Yu S."/>
            <person name="Zheng W."/>
            <person name="Huang Y."/>
        </authorList>
    </citation>
    <scope>NUCLEOTIDE SEQUENCE [LARGE SCALE GENOMIC DNA]</scope>
    <source>
        <strain evidence="2 3">SaN35-3</strain>
    </source>
</reference>
<sequence>MEFYPIPMLIKLSVSDMESSVNWYQEVLNFHNVFELKGDDKQMVFAHLRGKKYQDIILVKNQPNASTHEAKVILTVEDVHKFEKKAIQFGIKTKITEQPWNAVELELEDPDGYPIILSMRNHDLSFDEVVKRMKF</sequence>
<dbReference type="InterPro" id="IPR004360">
    <property type="entry name" value="Glyas_Fos-R_dOase_dom"/>
</dbReference>
<dbReference type="RefSeq" id="WP_226540501.1">
    <property type="nucleotide sequence ID" value="NZ_CP129013.1"/>
</dbReference>
<feature type="domain" description="VOC" evidence="1">
    <location>
        <begin position="5"/>
        <end position="120"/>
    </location>
</feature>
<evidence type="ECO:0000313" key="2">
    <source>
        <dbReference type="EMBL" id="WLR42082.1"/>
    </source>
</evidence>
<dbReference type="SUPFAM" id="SSF54593">
    <property type="entry name" value="Glyoxalase/Bleomycin resistance protein/Dihydroxybiphenyl dioxygenase"/>
    <property type="match status" value="1"/>
</dbReference>